<comment type="caution">
    <text evidence="2">The sequence shown here is derived from an EMBL/GenBank/DDBJ whole genome shotgun (WGS) entry which is preliminary data.</text>
</comment>
<feature type="transmembrane region" description="Helical" evidence="1">
    <location>
        <begin position="82"/>
        <end position="100"/>
    </location>
</feature>
<name>A0A4Y2CHH0_ARAVE</name>
<accession>A0A4Y2CHH0</accession>
<keyword evidence="1" id="KW-0472">Membrane</keyword>
<dbReference type="Proteomes" id="UP000499080">
    <property type="component" value="Unassembled WGS sequence"/>
</dbReference>
<dbReference type="GO" id="GO:0003676">
    <property type="term" value="F:nucleic acid binding"/>
    <property type="evidence" value="ECO:0007669"/>
    <property type="project" value="InterPro"/>
</dbReference>
<sequence length="105" mass="12261">MFKGQGSDPQARKLGAYELQSGDVKKHKMAYELLLQRQEEKAFFTWYCDEKWIRCDNPKHKKSWFRPDEPSTTKLNIHGVKLMLYLVGLAGCGILWATPIQQNHH</sequence>
<keyword evidence="1" id="KW-0812">Transmembrane</keyword>
<dbReference type="InterPro" id="IPR036397">
    <property type="entry name" value="RNaseH_sf"/>
</dbReference>
<dbReference type="AlphaFoldDB" id="A0A4Y2CHH0"/>
<organism evidence="2 3">
    <name type="scientific">Araneus ventricosus</name>
    <name type="common">Orbweaver spider</name>
    <name type="synonym">Epeira ventricosa</name>
    <dbReference type="NCBI Taxonomy" id="182803"/>
    <lineage>
        <taxon>Eukaryota</taxon>
        <taxon>Metazoa</taxon>
        <taxon>Ecdysozoa</taxon>
        <taxon>Arthropoda</taxon>
        <taxon>Chelicerata</taxon>
        <taxon>Arachnida</taxon>
        <taxon>Araneae</taxon>
        <taxon>Araneomorphae</taxon>
        <taxon>Entelegynae</taxon>
        <taxon>Araneoidea</taxon>
        <taxon>Araneidae</taxon>
        <taxon>Araneus</taxon>
    </lineage>
</organism>
<proteinExistence type="predicted"/>
<protein>
    <submittedName>
        <fullName evidence="2">Uncharacterized protein</fullName>
    </submittedName>
</protein>
<evidence type="ECO:0000313" key="3">
    <source>
        <dbReference type="Proteomes" id="UP000499080"/>
    </source>
</evidence>
<dbReference type="EMBL" id="BGPR01000190">
    <property type="protein sequence ID" value="GBM03336.1"/>
    <property type="molecule type" value="Genomic_DNA"/>
</dbReference>
<gene>
    <name evidence="2" type="ORF">AVEN_256884_1</name>
</gene>
<dbReference type="Gene3D" id="3.30.420.10">
    <property type="entry name" value="Ribonuclease H-like superfamily/Ribonuclease H"/>
    <property type="match status" value="1"/>
</dbReference>
<keyword evidence="3" id="KW-1185">Reference proteome</keyword>
<reference evidence="2 3" key="1">
    <citation type="journal article" date="2019" name="Sci. Rep.">
        <title>Orb-weaving spider Araneus ventricosus genome elucidates the spidroin gene catalogue.</title>
        <authorList>
            <person name="Kono N."/>
            <person name="Nakamura H."/>
            <person name="Ohtoshi R."/>
            <person name="Moran D.A.P."/>
            <person name="Shinohara A."/>
            <person name="Yoshida Y."/>
            <person name="Fujiwara M."/>
            <person name="Mori M."/>
            <person name="Tomita M."/>
            <person name="Arakawa K."/>
        </authorList>
    </citation>
    <scope>NUCLEOTIDE SEQUENCE [LARGE SCALE GENOMIC DNA]</scope>
</reference>
<evidence type="ECO:0000313" key="2">
    <source>
        <dbReference type="EMBL" id="GBM03336.1"/>
    </source>
</evidence>
<keyword evidence="1" id="KW-1133">Transmembrane helix</keyword>
<evidence type="ECO:0000256" key="1">
    <source>
        <dbReference type="SAM" id="Phobius"/>
    </source>
</evidence>